<proteinExistence type="inferred from homology"/>
<evidence type="ECO:0000256" key="3">
    <source>
        <dbReference type="ARBA" id="ARBA00022801"/>
    </source>
</evidence>
<dbReference type="PRINTS" id="PR00834">
    <property type="entry name" value="PROTEASES2C"/>
</dbReference>
<keyword evidence="2 6" id="KW-0645">Protease</keyword>
<dbReference type="Pfam" id="PF17820">
    <property type="entry name" value="PDZ_6"/>
    <property type="match status" value="1"/>
</dbReference>
<dbReference type="OrthoDB" id="248175at2"/>
<dbReference type="GO" id="GO:0006508">
    <property type="term" value="P:proteolysis"/>
    <property type="evidence" value="ECO:0007669"/>
    <property type="project" value="UniProtKB-KW"/>
</dbReference>
<dbReference type="InterPro" id="IPR001940">
    <property type="entry name" value="Peptidase_S1C"/>
</dbReference>
<keyword evidence="7" id="KW-1185">Reference proteome</keyword>
<evidence type="ECO:0000256" key="2">
    <source>
        <dbReference type="ARBA" id="ARBA00022670"/>
    </source>
</evidence>
<dbReference type="PROSITE" id="PS50106">
    <property type="entry name" value="PDZ"/>
    <property type="match status" value="2"/>
</dbReference>
<reference evidence="6 7" key="1">
    <citation type="submission" date="2019-02" db="EMBL/GenBank/DDBJ databases">
        <title>Deep-cultivation of Planctomycetes and their phenomic and genomic characterization uncovers novel biology.</title>
        <authorList>
            <person name="Wiegand S."/>
            <person name="Jogler M."/>
            <person name="Boedeker C."/>
            <person name="Pinto D."/>
            <person name="Vollmers J."/>
            <person name="Rivas-Marin E."/>
            <person name="Kohn T."/>
            <person name="Peeters S.H."/>
            <person name="Heuer A."/>
            <person name="Rast P."/>
            <person name="Oberbeckmann S."/>
            <person name="Bunk B."/>
            <person name="Jeske O."/>
            <person name="Meyerdierks A."/>
            <person name="Storesund J.E."/>
            <person name="Kallscheuer N."/>
            <person name="Luecker S."/>
            <person name="Lage O.M."/>
            <person name="Pohl T."/>
            <person name="Merkel B.J."/>
            <person name="Hornburger P."/>
            <person name="Mueller R.-W."/>
            <person name="Bruemmer F."/>
            <person name="Labrenz M."/>
            <person name="Spormann A.M."/>
            <person name="Op den Camp H."/>
            <person name="Overmann J."/>
            <person name="Amann R."/>
            <person name="Jetten M.S.M."/>
            <person name="Mascher T."/>
            <person name="Medema M.H."/>
            <person name="Devos D.P."/>
            <person name="Kaster A.-K."/>
            <person name="Ovreas L."/>
            <person name="Rohde M."/>
            <person name="Galperin M.Y."/>
            <person name="Jogler C."/>
        </authorList>
    </citation>
    <scope>NUCLEOTIDE SEQUENCE [LARGE SCALE GENOMIC DNA]</scope>
    <source>
        <strain evidence="6 7">ETA_A1</strain>
    </source>
</reference>
<name>A0A517XRM2_9BACT</name>
<dbReference type="AlphaFoldDB" id="A0A517XRM2"/>
<dbReference type="InterPro" id="IPR009003">
    <property type="entry name" value="Peptidase_S1_PA"/>
</dbReference>
<keyword evidence="4" id="KW-0732">Signal</keyword>
<dbReference type="SUPFAM" id="SSF50494">
    <property type="entry name" value="Trypsin-like serine proteases"/>
    <property type="match status" value="1"/>
</dbReference>
<feature type="domain" description="PDZ" evidence="5">
    <location>
        <begin position="360"/>
        <end position="430"/>
    </location>
</feature>
<protein>
    <submittedName>
        <fullName evidence="6">Periplasmic serine endoprotease DegP</fullName>
        <ecNumber evidence="6">3.4.21.107</ecNumber>
    </submittedName>
</protein>
<dbReference type="Proteomes" id="UP000319576">
    <property type="component" value="Chromosome"/>
</dbReference>
<dbReference type="SMART" id="SM00228">
    <property type="entry name" value="PDZ"/>
    <property type="match status" value="2"/>
</dbReference>
<feature type="signal peptide" evidence="4">
    <location>
        <begin position="1"/>
        <end position="28"/>
    </location>
</feature>
<dbReference type="InterPro" id="IPR043504">
    <property type="entry name" value="Peptidase_S1_PA_chymotrypsin"/>
</dbReference>
<accession>A0A517XRM2</accession>
<gene>
    <name evidence="6" type="primary">degP_2</name>
    <name evidence="6" type="ORF">ETAA1_21050</name>
</gene>
<dbReference type="Gene3D" id="2.30.42.10">
    <property type="match status" value="2"/>
</dbReference>
<keyword evidence="3 6" id="KW-0378">Hydrolase</keyword>
<feature type="domain" description="PDZ" evidence="5">
    <location>
        <begin position="263"/>
        <end position="335"/>
    </location>
</feature>
<dbReference type="PANTHER" id="PTHR43343:SF3">
    <property type="entry name" value="PROTEASE DO-LIKE 8, CHLOROPLASTIC"/>
    <property type="match status" value="1"/>
</dbReference>
<dbReference type="EC" id="3.4.21.107" evidence="6"/>
<dbReference type="GO" id="GO:0004252">
    <property type="term" value="F:serine-type endopeptidase activity"/>
    <property type="evidence" value="ECO:0007669"/>
    <property type="project" value="InterPro"/>
</dbReference>
<dbReference type="RefSeq" id="WP_145237251.1">
    <property type="nucleotide sequence ID" value="NZ_CP036273.1"/>
</dbReference>
<dbReference type="InterPro" id="IPR051201">
    <property type="entry name" value="Chloro_Bact_Ser_Proteases"/>
</dbReference>
<evidence type="ECO:0000313" key="6">
    <source>
        <dbReference type="EMBL" id="QDU20161.1"/>
    </source>
</evidence>
<dbReference type="EMBL" id="CP036273">
    <property type="protein sequence ID" value="QDU20161.1"/>
    <property type="molecule type" value="Genomic_DNA"/>
</dbReference>
<dbReference type="KEGG" id="uli:ETAA1_21050"/>
<sequence length="474" mass="49740" precursor="true">MRSPMATRFVRRLFLGAGLAAGFGFAVAAPSTAPVASAEPPAVVTASGRSITPGKRRDEVVDVYDRVKASVVNIHSERTVNTPGDDPFSRTPVRPQQVNGMGTGIVLDPRGYILTNFHVIEDVSALRVRLHDGTGYPARVVGTDKEADLALVKIDPARPLPVMPPGTSTDLMVGEPVIAIGNAFGYEHTVTQGRVSFKGRDVSLNKDTGYKNLIQTSAPINPGNSGGPLLNVLGELVGVNVAIRAGAQNIGFALPIDYVVGRAANMMALRRGGVRHGLSVRSDVIRDATEGPVRRSVAVESVEAGSAAAAAGFKAGDVIDRVDDVPVLSAIDLERGLLDKPAGKLAVRVTRGGAAVEPLELALEPATKAISNPVDLAWRRLGVKLNPVGADAVARANPQLRGGLLVTEVVPGGVAGSAGIQRGDILVGLHTWETLRVDDVAFVLTHRDYATFLPLKFFLARDGKLRDGHLAGSP</sequence>
<dbReference type="PROSITE" id="PS51318">
    <property type="entry name" value="TAT"/>
    <property type="match status" value="1"/>
</dbReference>
<dbReference type="InterPro" id="IPR041489">
    <property type="entry name" value="PDZ_6"/>
</dbReference>
<organism evidence="6 7">
    <name type="scientific">Urbifossiella limnaea</name>
    <dbReference type="NCBI Taxonomy" id="2528023"/>
    <lineage>
        <taxon>Bacteria</taxon>
        <taxon>Pseudomonadati</taxon>
        <taxon>Planctomycetota</taxon>
        <taxon>Planctomycetia</taxon>
        <taxon>Gemmatales</taxon>
        <taxon>Gemmataceae</taxon>
        <taxon>Urbifossiella</taxon>
    </lineage>
</organism>
<dbReference type="InterPro" id="IPR006311">
    <property type="entry name" value="TAT_signal"/>
</dbReference>
<evidence type="ECO:0000256" key="4">
    <source>
        <dbReference type="SAM" id="SignalP"/>
    </source>
</evidence>
<dbReference type="SUPFAM" id="SSF50156">
    <property type="entry name" value="PDZ domain-like"/>
    <property type="match status" value="2"/>
</dbReference>
<dbReference type="Pfam" id="PF13365">
    <property type="entry name" value="Trypsin_2"/>
    <property type="match status" value="1"/>
</dbReference>
<comment type="similarity">
    <text evidence="1">Belongs to the peptidase S1C family.</text>
</comment>
<dbReference type="Gene3D" id="2.40.10.10">
    <property type="entry name" value="Trypsin-like serine proteases"/>
    <property type="match status" value="2"/>
</dbReference>
<evidence type="ECO:0000256" key="1">
    <source>
        <dbReference type="ARBA" id="ARBA00010541"/>
    </source>
</evidence>
<dbReference type="InterPro" id="IPR036034">
    <property type="entry name" value="PDZ_sf"/>
</dbReference>
<evidence type="ECO:0000313" key="7">
    <source>
        <dbReference type="Proteomes" id="UP000319576"/>
    </source>
</evidence>
<dbReference type="PANTHER" id="PTHR43343">
    <property type="entry name" value="PEPTIDASE S12"/>
    <property type="match status" value="1"/>
</dbReference>
<feature type="chain" id="PRO_5022208937" evidence="4">
    <location>
        <begin position="29"/>
        <end position="474"/>
    </location>
</feature>
<evidence type="ECO:0000259" key="5">
    <source>
        <dbReference type="PROSITE" id="PS50106"/>
    </source>
</evidence>
<dbReference type="InterPro" id="IPR001478">
    <property type="entry name" value="PDZ"/>
</dbReference>